<dbReference type="NCBIfam" id="TIGR00254">
    <property type="entry name" value="GGDEF"/>
    <property type="match status" value="1"/>
</dbReference>
<keyword evidence="11" id="KW-1185">Reference proteome</keyword>
<feature type="transmembrane region" description="Helical" evidence="8">
    <location>
        <begin position="125"/>
        <end position="145"/>
    </location>
</feature>
<comment type="subcellular location">
    <subcellularLocation>
        <location evidence="1">Cell membrane</location>
        <topology evidence="1">Multi-pass membrane protein</topology>
    </subcellularLocation>
</comment>
<feature type="transmembrane region" description="Helical" evidence="8">
    <location>
        <begin position="202"/>
        <end position="222"/>
    </location>
</feature>
<dbReference type="InterPro" id="IPR007895">
    <property type="entry name" value="MASE1"/>
</dbReference>
<dbReference type="InterPro" id="IPR043128">
    <property type="entry name" value="Rev_trsase/Diguanyl_cyclase"/>
</dbReference>
<dbReference type="EC" id="2.7.7.65" evidence="2"/>
<dbReference type="Gene3D" id="3.30.70.270">
    <property type="match status" value="1"/>
</dbReference>
<organism evidence="10 11">
    <name type="scientific">Alteromonas gilva</name>
    <dbReference type="NCBI Taxonomy" id="2987522"/>
    <lineage>
        <taxon>Bacteria</taxon>
        <taxon>Pseudomonadati</taxon>
        <taxon>Pseudomonadota</taxon>
        <taxon>Gammaproteobacteria</taxon>
        <taxon>Alteromonadales</taxon>
        <taxon>Alteromonadaceae</taxon>
        <taxon>Alteromonas/Salinimonas group</taxon>
        <taxon>Alteromonas</taxon>
    </lineage>
</organism>
<accession>A0ABT5L4P5</accession>
<evidence type="ECO:0000256" key="8">
    <source>
        <dbReference type="SAM" id="Phobius"/>
    </source>
</evidence>
<keyword evidence="4 8" id="KW-0812">Transmembrane</keyword>
<evidence type="ECO:0000256" key="6">
    <source>
        <dbReference type="ARBA" id="ARBA00023136"/>
    </source>
</evidence>
<dbReference type="PANTHER" id="PTHR45138:SF9">
    <property type="entry name" value="DIGUANYLATE CYCLASE DGCM-RELATED"/>
    <property type="match status" value="1"/>
</dbReference>
<feature type="transmembrane region" description="Helical" evidence="8">
    <location>
        <begin position="254"/>
        <end position="273"/>
    </location>
</feature>
<dbReference type="Pfam" id="PF00990">
    <property type="entry name" value="GGDEF"/>
    <property type="match status" value="1"/>
</dbReference>
<feature type="transmembrane region" description="Helical" evidence="8">
    <location>
        <begin position="157"/>
        <end position="182"/>
    </location>
</feature>
<proteinExistence type="predicted"/>
<comment type="catalytic activity">
    <reaction evidence="7">
        <text>2 GTP = 3',3'-c-di-GMP + 2 diphosphate</text>
        <dbReference type="Rhea" id="RHEA:24898"/>
        <dbReference type="ChEBI" id="CHEBI:33019"/>
        <dbReference type="ChEBI" id="CHEBI:37565"/>
        <dbReference type="ChEBI" id="CHEBI:58805"/>
        <dbReference type="EC" id="2.7.7.65"/>
    </reaction>
</comment>
<dbReference type="RefSeq" id="WP_273641810.1">
    <property type="nucleotide sequence ID" value="NZ_JAQQXP010000002.1"/>
</dbReference>
<keyword evidence="6 8" id="KW-0472">Membrane</keyword>
<evidence type="ECO:0000256" key="1">
    <source>
        <dbReference type="ARBA" id="ARBA00004651"/>
    </source>
</evidence>
<keyword evidence="10" id="KW-0548">Nucleotidyltransferase</keyword>
<comment type="caution">
    <text evidence="10">The sequence shown here is derived from an EMBL/GenBank/DDBJ whole genome shotgun (WGS) entry which is preliminary data.</text>
</comment>
<evidence type="ECO:0000313" key="10">
    <source>
        <dbReference type="EMBL" id="MDC8832024.1"/>
    </source>
</evidence>
<dbReference type="PANTHER" id="PTHR45138">
    <property type="entry name" value="REGULATORY COMPONENTS OF SENSORY TRANSDUCTION SYSTEM"/>
    <property type="match status" value="1"/>
</dbReference>
<evidence type="ECO:0000313" key="11">
    <source>
        <dbReference type="Proteomes" id="UP001218788"/>
    </source>
</evidence>
<dbReference type="GO" id="GO:0052621">
    <property type="term" value="F:diguanylate cyclase activity"/>
    <property type="evidence" value="ECO:0007669"/>
    <property type="project" value="UniProtKB-EC"/>
</dbReference>
<evidence type="ECO:0000259" key="9">
    <source>
        <dbReference type="PROSITE" id="PS50887"/>
    </source>
</evidence>
<reference evidence="10 11" key="1">
    <citation type="submission" date="2022-10" db="EMBL/GenBank/DDBJ databases">
        <title>Alteromonas sp. chi3 Genome sequencing.</title>
        <authorList>
            <person name="Park S."/>
        </authorList>
    </citation>
    <scope>NUCLEOTIDE SEQUENCE [LARGE SCALE GENOMIC DNA]</scope>
    <source>
        <strain evidence="11">chi3</strain>
    </source>
</reference>
<dbReference type="EMBL" id="JAQQXP010000002">
    <property type="protein sequence ID" value="MDC8832024.1"/>
    <property type="molecule type" value="Genomic_DNA"/>
</dbReference>
<feature type="domain" description="GGDEF" evidence="9">
    <location>
        <begin position="342"/>
        <end position="472"/>
    </location>
</feature>
<keyword evidence="5 8" id="KW-1133">Transmembrane helix</keyword>
<evidence type="ECO:0000256" key="3">
    <source>
        <dbReference type="ARBA" id="ARBA00022475"/>
    </source>
</evidence>
<dbReference type="InterPro" id="IPR000160">
    <property type="entry name" value="GGDEF_dom"/>
</dbReference>
<dbReference type="SUPFAM" id="SSF55073">
    <property type="entry name" value="Nucleotide cyclase"/>
    <property type="match status" value="1"/>
</dbReference>
<feature type="transmembrane region" description="Helical" evidence="8">
    <location>
        <begin position="37"/>
        <end position="56"/>
    </location>
</feature>
<evidence type="ECO:0000256" key="7">
    <source>
        <dbReference type="ARBA" id="ARBA00034247"/>
    </source>
</evidence>
<keyword evidence="10" id="KW-0808">Transferase</keyword>
<dbReference type="InterPro" id="IPR029787">
    <property type="entry name" value="Nucleotide_cyclase"/>
</dbReference>
<keyword evidence="3" id="KW-1003">Cell membrane</keyword>
<dbReference type="Proteomes" id="UP001218788">
    <property type="component" value="Unassembled WGS sequence"/>
</dbReference>
<protein>
    <recommendedName>
        <fullName evidence="2">diguanylate cyclase</fullName>
        <ecNumber evidence="2">2.7.7.65</ecNumber>
    </recommendedName>
</protein>
<dbReference type="CDD" id="cd01949">
    <property type="entry name" value="GGDEF"/>
    <property type="match status" value="1"/>
</dbReference>
<dbReference type="PROSITE" id="PS50887">
    <property type="entry name" value="GGDEF"/>
    <property type="match status" value="1"/>
</dbReference>
<dbReference type="Pfam" id="PF05231">
    <property type="entry name" value="MASE1"/>
    <property type="match status" value="1"/>
</dbReference>
<evidence type="ECO:0000256" key="4">
    <source>
        <dbReference type="ARBA" id="ARBA00022692"/>
    </source>
</evidence>
<evidence type="ECO:0000256" key="2">
    <source>
        <dbReference type="ARBA" id="ARBA00012528"/>
    </source>
</evidence>
<feature type="transmembrane region" description="Helical" evidence="8">
    <location>
        <begin position="228"/>
        <end position="247"/>
    </location>
</feature>
<gene>
    <name evidence="10" type="ORF">OIK42_14795</name>
</gene>
<sequence>MGNTTISALIRHILLVVIWLALWRLSVFNEYAPHASIWFPPAGFTFACFLLLRWYAAPAMLLSCLLSTVWESFLFNDGRSTQELIQAGTLFAIMHCGVYGVSANYLRSFIDRISHQNLYQPVMRFLLVAASSSLVMSSVGIMVLYDGVHLPTLVQSWLAWWIGDMSGLLVLVPVFIGLVNRIYPRQGLLFALRYEPSGRSDYLLFAAKLAITSTLLIAVALATNYSGSAEVASLVFFIALPQMWIVHTESPMRVAVSVALFSFLAALLVSLLQMGEQAYIFQVAISVVASAAYFTMAVPALVSHNQALYKEVRTDYLSQTVMRQHFIKLAEQNLKHASRYNFETALLLFDIDNFKQINDQYGHLIGDEVLQKFARMVKSKIRESDIIGRFGGDEFMLLLPQTSLQSAYKVAESIRCGMLELKISNPDVKPSCSVGAAAMTRESGFKGAFEEADQALLQAKRGGRNRTTLNSTG</sequence>
<feature type="transmembrane region" description="Helical" evidence="8">
    <location>
        <begin position="6"/>
        <end position="25"/>
    </location>
</feature>
<name>A0ABT5L4P5_9ALTE</name>
<feature type="transmembrane region" description="Helical" evidence="8">
    <location>
        <begin position="279"/>
        <end position="302"/>
    </location>
</feature>
<dbReference type="InterPro" id="IPR050469">
    <property type="entry name" value="Diguanylate_Cyclase"/>
</dbReference>
<dbReference type="SMART" id="SM00267">
    <property type="entry name" value="GGDEF"/>
    <property type="match status" value="1"/>
</dbReference>
<feature type="transmembrane region" description="Helical" evidence="8">
    <location>
        <begin position="84"/>
        <end position="105"/>
    </location>
</feature>
<evidence type="ECO:0000256" key="5">
    <source>
        <dbReference type="ARBA" id="ARBA00022989"/>
    </source>
</evidence>